<keyword evidence="12" id="KW-1185">Reference proteome</keyword>
<sequence>MLILRGLIGLAVLVLLAWLLSSHRTRFPWRVVLWGYLLQIGLAFLVLRSEAGEAAIKGAAWVFKGIVSQATGPVVTLFGQGYADTQTHPAFGPGIAFAASGLVIVIFFSSLMAVLYHLGVLQVVIWTLARLLARVLGVSGAESMAIAANVFVGQTEAPLVIKPYLERLTRSELFAVMTGGFATIAGSVMAIYISMLGDELGPHLFAASVMSAPAAFVFAKVIMPETEDPKTGAHMPLELNRTSTNLVDAAAQGATDGMRLWLNIIAMILAFVALVNLVNWPLSAWVLWEEPMSLSRIFGWVFAPLAWVIGISSWQDCQVIGSLIGTKVAVNEFIAYLDLQAIIDNGELEDERSGMMAAYMLCGFANFGSIGIQIGGIAALVPSLRTKLADIALRAMIAGLLASLATATVAGMFSSLSLTPPASVGG</sequence>
<feature type="transmembrane region" description="Helical" evidence="7">
    <location>
        <begin position="393"/>
        <end position="413"/>
    </location>
</feature>
<dbReference type="RefSeq" id="WP_145444904.1">
    <property type="nucleotide sequence ID" value="NZ_CP036280.1"/>
</dbReference>
<dbReference type="GO" id="GO:0005886">
    <property type="term" value="C:plasma membrane"/>
    <property type="evidence" value="ECO:0007669"/>
    <property type="project" value="UniProtKB-SubCell"/>
</dbReference>
<evidence type="ECO:0000313" key="11">
    <source>
        <dbReference type="EMBL" id="QDU70754.1"/>
    </source>
</evidence>
<evidence type="ECO:0000256" key="2">
    <source>
        <dbReference type="ARBA" id="ARBA00009033"/>
    </source>
</evidence>
<feature type="transmembrane region" description="Helical" evidence="7">
    <location>
        <begin position="294"/>
        <end position="314"/>
    </location>
</feature>
<organism evidence="11 12">
    <name type="scientific">Mucisphaera calidilacus</name>
    <dbReference type="NCBI Taxonomy" id="2527982"/>
    <lineage>
        <taxon>Bacteria</taxon>
        <taxon>Pseudomonadati</taxon>
        <taxon>Planctomycetota</taxon>
        <taxon>Phycisphaerae</taxon>
        <taxon>Phycisphaerales</taxon>
        <taxon>Phycisphaeraceae</taxon>
        <taxon>Mucisphaera</taxon>
    </lineage>
</organism>
<dbReference type="OrthoDB" id="9766455at2"/>
<evidence type="ECO:0000256" key="6">
    <source>
        <dbReference type="ARBA" id="ARBA00023136"/>
    </source>
</evidence>
<feature type="transmembrane region" description="Helical" evidence="7">
    <location>
        <begin position="95"/>
        <end position="119"/>
    </location>
</feature>
<name>A0A518BUZ4_9BACT</name>
<keyword evidence="4 7" id="KW-0812">Transmembrane</keyword>
<evidence type="ECO:0000259" key="9">
    <source>
        <dbReference type="Pfam" id="PF07662"/>
    </source>
</evidence>
<evidence type="ECO:0000313" key="12">
    <source>
        <dbReference type="Proteomes" id="UP000320386"/>
    </source>
</evidence>
<dbReference type="AlphaFoldDB" id="A0A518BUZ4"/>
<proteinExistence type="inferred from homology"/>
<comment type="similarity">
    <text evidence="2">Belongs to the concentrative nucleoside transporter (CNT) (TC 2.A.41) family.</text>
</comment>
<protein>
    <submittedName>
        <fullName evidence="11">Pseudouridine transporter</fullName>
    </submittedName>
</protein>
<feature type="transmembrane region" description="Helical" evidence="7">
    <location>
        <begin position="61"/>
        <end position="83"/>
    </location>
</feature>
<feature type="transmembrane region" description="Helical" evidence="7">
    <location>
        <begin position="32"/>
        <end position="49"/>
    </location>
</feature>
<dbReference type="InterPro" id="IPR008276">
    <property type="entry name" value="C_nuclsd_transpt"/>
</dbReference>
<evidence type="ECO:0000256" key="4">
    <source>
        <dbReference type="ARBA" id="ARBA00022692"/>
    </source>
</evidence>
<keyword evidence="5 7" id="KW-1133">Transmembrane helix</keyword>
<dbReference type="InterPro" id="IPR002668">
    <property type="entry name" value="CNT_N_dom"/>
</dbReference>
<dbReference type="GO" id="GO:0005337">
    <property type="term" value="F:nucleoside transmembrane transporter activity"/>
    <property type="evidence" value="ECO:0007669"/>
    <property type="project" value="InterPro"/>
</dbReference>
<dbReference type="GO" id="GO:0015293">
    <property type="term" value="F:symporter activity"/>
    <property type="evidence" value="ECO:0007669"/>
    <property type="project" value="TreeGrafter"/>
</dbReference>
<evidence type="ECO:0000256" key="3">
    <source>
        <dbReference type="ARBA" id="ARBA00022475"/>
    </source>
</evidence>
<feature type="transmembrane region" description="Helical" evidence="7">
    <location>
        <begin position="204"/>
        <end position="223"/>
    </location>
</feature>
<dbReference type="Pfam" id="PF07670">
    <property type="entry name" value="Gate"/>
    <property type="match status" value="1"/>
</dbReference>
<dbReference type="KEGG" id="mcad:Pan265_05890"/>
<comment type="subcellular location">
    <subcellularLocation>
        <location evidence="1">Cell membrane</location>
        <topology evidence="1">Multi-pass membrane protein</topology>
    </subcellularLocation>
</comment>
<evidence type="ECO:0000256" key="5">
    <source>
        <dbReference type="ARBA" id="ARBA00022989"/>
    </source>
</evidence>
<dbReference type="Pfam" id="PF01773">
    <property type="entry name" value="Nucleos_tra2_N"/>
    <property type="match status" value="1"/>
</dbReference>
<dbReference type="EMBL" id="CP036280">
    <property type="protein sequence ID" value="QDU70754.1"/>
    <property type="molecule type" value="Genomic_DNA"/>
</dbReference>
<dbReference type="InterPro" id="IPR011657">
    <property type="entry name" value="CNT_C_dom"/>
</dbReference>
<dbReference type="Proteomes" id="UP000320386">
    <property type="component" value="Chromosome"/>
</dbReference>
<evidence type="ECO:0000256" key="7">
    <source>
        <dbReference type="SAM" id="Phobius"/>
    </source>
</evidence>
<evidence type="ECO:0000259" key="10">
    <source>
        <dbReference type="Pfam" id="PF07670"/>
    </source>
</evidence>
<feature type="transmembrane region" description="Helical" evidence="7">
    <location>
        <begin position="260"/>
        <end position="282"/>
    </location>
</feature>
<dbReference type="Pfam" id="PF07662">
    <property type="entry name" value="Nucleos_tra2_C"/>
    <property type="match status" value="1"/>
</dbReference>
<feature type="domain" description="Nucleoside transporter/FeoB GTPase Gate" evidence="10">
    <location>
        <begin position="102"/>
        <end position="198"/>
    </location>
</feature>
<dbReference type="InterPro" id="IPR011642">
    <property type="entry name" value="Gate_dom"/>
</dbReference>
<evidence type="ECO:0000256" key="1">
    <source>
        <dbReference type="ARBA" id="ARBA00004651"/>
    </source>
</evidence>
<feature type="transmembrane region" description="Helical" evidence="7">
    <location>
        <begin position="357"/>
        <end position="381"/>
    </location>
</feature>
<feature type="domain" description="Concentrative nucleoside transporter C-terminal" evidence="9">
    <location>
        <begin position="203"/>
        <end position="411"/>
    </location>
</feature>
<feature type="transmembrane region" description="Helical" evidence="7">
    <location>
        <begin position="173"/>
        <end position="192"/>
    </location>
</feature>
<keyword evidence="6 7" id="KW-0472">Membrane</keyword>
<reference evidence="11 12" key="1">
    <citation type="submission" date="2019-02" db="EMBL/GenBank/DDBJ databases">
        <title>Deep-cultivation of Planctomycetes and their phenomic and genomic characterization uncovers novel biology.</title>
        <authorList>
            <person name="Wiegand S."/>
            <person name="Jogler M."/>
            <person name="Boedeker C."/>
            <person name="Pinto D."/>
            <person name="Vollmers J."/>
            <person name="Rivas-Marin E."/>
            <person name="Kohn T."/>
            <person name="Peeters S.H."/>
            <person name="Heuer A."/>
            <person name="Rast P."/>
            <person name="Oberbeckmann S."/>
            <person name="Bunk B."/>
            <person name="Jeske O."/>
            <person name="Meyerdierks A."/>
            <person name="Storesund J.E."/>
            <person name="Kallscheuer N."/>
            <person name="Luecker S."/>
            <person name="Lage O.M."/>
            <person name="Pohl T."/>
            <person name="Merkel B.J."/>
            <person name="Hornburger P."/>
            <person name="Mueller R.-W."/>
            <person name="Bruemmer F."/>
            <person name="Labrenz M."/>
            <person name="Spormann A.M."/>
            <person name="Op den Camp H."/>
            <person name="Overmann J."/>
            <person name="Amann R."/>
            <person name="Jetten M.S.M."/>
            <person name="Mascher T."/>
            <person name="Medema M.H."/>
            <person name="Devos D.P."/>
            <person name="Kaster A.-K."/>
            <person name="Ovreas L."/>
            <person name="Rohde M."/>
            <person name="Galperin M.Y."/>
            <person name="Jogler C."/>
        </authorList>
    </citation>
    <scope>NUCLEOTIDE SEQUENCE [LARGE SCALE GENOMIC DNA]</scope>
    <source>
        <strain evidence="11 12">Pan265</strain>
    </source>
</reference>
<feature type="domain" description="Concentrative nucleoside transporter N-terminal" evidence="8">
    <location>
        <begin position="8"/>
        <end position="73"/>
    </location>
</feature>
<keyword evidence="3" id="KW-1003">Cell membrane</keyword>
<accession>A0A518BUZ4</accession>
<evidence type="ECO:0000259" key="8">
    <source>
        <dbReference type="Pfam" id="PF01773"/>
    </source>
</evidence>
<dbReference type="PANTHER" id="PTHR10590:SF4">
    <property type="entry name" value="SOLUTE CARRIER FAMILY 28 MEMBER 3"/>
    <property type="match status" value="1"/>
</dbReference>
<dbReference type="PANTHER" id="PTHR10590">
    <property type="entry name" value="SODIUM/NUCLEOSIDE COTRANSPORTER"/>
    <property type="match status" value="1"/>
</dbReference>
<gene>
    <name evidence="11" type="primary">psuT</name>
    <name evidence="11" type="ORF">Pan265_05890</name>
</gene>